<dbReference type="EMBL" id="QRNB01000001">
    <property type="protein sequence ID" value="RHK13157.1"/>
    <property type="molecule type" value="Genomic_DNA"/>
</dbReference>
<reference evidence="5" key="2">
    <citation type="submission" date="2019-09" db="EMBL/GenBank/DDBJ databases">
        <title>Distinct polysaccharide growth profiles of human intestinal Prevotella copri isolates.</title>
        <authorList>
            <person name="Fehlner-Peach H."/>
            <person name="Magnabosco C."/>
            <person name="Raghavan V."/>
            <person name="Scher J.U."/>
            <person name="Tett A."/>
            <person name="Cox L.M."/>
            <person name="Gottsegen C."/>
            <person name="Watters A."/>
            <person name="Wiltshire- Gordon J.D."/>
            <person name="Segata N."/>
            <person name="Bonneau R."/>
            <person name="Littman D.R."/>
        </authorList>
    </citation>
    <scope>NUCLEOTIDE SEQUENCE [LARGE SCALE GENOMIC DNA]</scope>
    <source>
        <strain evidence="5">iAP146</strain>
    </source>
</reference>
<sequence length="87" mass="10610">MKKIIYSIKKWWKKTTEEYHRQQVLKREKEVRREAMHRLQVREFESGLYLCLDDIPILKEIEVAQALPNALHEAREHYQDYKLSLGL</sequence>
<reference evidence="1" key="3">
    <citation type="submission" date="2022-07" db="EMBL/GenBank/DDBJ databases">
        <title>Prevotella copri.</title>
        <authorList>
            <person name="Yang C."/>
        </authorList>
    </citation>
    <scope>NUCLEOTIDE SEQUENCE</scope>
    <source>
        <strain evidence="1">HF88</strain>
    </source>
</reference>
<evidence type="ECO:0000313" key="1">
    <source>
        <dbReference type="EMBL" id="MCP9501270.1"/>
    </source>
</evidence>
<comment type="caution">
    <text evidence="3">The sequence shown here is derived from an EMBL/GenBank/DDBJ whole genome shotgun (WGS) entry which is preliminary data.</text>
</comment>
<name>A0A3R6IN97_9BACT</name>
<reference evidence="2" key="4">
    <citation type="submission" date="2023-08" db="EMBL/GenBank/DDBJ databases">
        <title>Distinct polysaccharide growth profiles of human intestinal Prevotella copri isolates.</title>
        <authorList>
            <person name="Fehlner-Peach H."/>
            <person name="Magnabosco C."/>
            <person name="Raghavan V."/>
            <person name="Scher J.U."/>
            <person name="Tett A."/>
            <person name="Cox L.M."/>
            <person name="Gottsegen C."/>
            <person name="Watters A."/>
            <person name="Wiltshire- Gordon J.D."/>
            <person name="Segata N."/>
            <person name="Bonneau R."/>
            <person name="Littman D.R."/>
        </authorList>
    </citation>
    <scope>NUCLEOTIDE SEQUENCE</scope>
    <source>
        <strain evidence="2">IAP146</strain>
    </source>
</reference>
<proteinExistence type="predicted"/>
<dbReference type="Proteomes" id="UP000420707">
    <property type="component" value="Unassembled WGS sequence"/>
</dbReference>
<organism evidence="3 4">
    <name type="scientific">Segatella copri</name>
    <dbReference type="NCBI Taxonomy" id="165179"/>
    <lineage>
        <taxon>Bacteria</taxon>
        <taxon>Pseudomonadati</taxon>
        <taxon>Bacteroidota</taxon>
        <taxon>Bacteroidia</taxon>
        <taxon>Bacteroidales</taxon>
        <taxon>Prevotellaceae</taxon>
        <taxon>Segatella</taxon>
    </lineage>
</organism>
<gene>
    <name evidence="3" type="ORF">DW079_00320</name>
    <name evidence="2" type="ORF">F7D90_10425</name>
    <name evidence="1" type="ORF">NND11_06845</name>
</gene>
<evidence type="ECO:0000313" key="2">
    <source>
        <dbReference type="EMBL" id="MQN32358.1"/>
    </source>
</evidence>
<dbReference type="Proteomes" id="UP000286211">
    <property type="component" value="Unassembled WGS sequence"/>
</dbReference>
<dbReference type="Proteomes" id="UP001206014">
    <property type="component" value="Unassembled WGS sequence"/>
</dbReference>
<protein>
    <submittedName>
        <fullName evidence="3">Uncharacterized protein</fullName>
    </submittedName>
</protein>
<accession>A0A3R6IN97</accession>
<dbReference type="EMBL" id="VZCR01000063">
    <property type="protein sequence ID" value="MQN32358.1"/>
    <property type="molecule type" value="Genomic_DNA"/>
</dbReference>
<dbReference type="AlphaFoldDB" id="A0A3R6IN97"/>
<evidence type="ECO:0000313" key="4">
    <source>
        <dbReference type="Proteomes" id="UP000286211"/>
    </source>
</evidence>
<dbReference type="RefSeq" id="WP_119235709.1">
    <property type="nucleotide sequence ID" value="NZ_CATKVX010000001.1"/>
</dbReference>
<reference evidence="3 4" key="1">
    <citation type="submission" date="2018-08" db="EMBL/GenBank/DDBJ databases">
        <title>A genome reference for cultivated species of the human gut microbiota.</title>
        <authorList>
            <person name="Zou Y."/>
            <person name="Xue W."/>
            <person name="Luo G."/>
        </authorList>
    </citation>
    <scope>NUCLEOTIDE SEQUENCE [LARGE SCALE GENOMIC DNA]</scope>
    <source>
        <strain evidence="3 4">AF46-2NS</strain>
    </source>
</reference>
<evidence type="ECO:0000313" key="3">
    <source>
        <dbReference type="EMBL" id="RHK13157.1"/>
    </source>
</evidence>
<evidence type="ECO:0000313" key="5">
    <source>
        <dbReference type="Proteomes" id="UP000420707"/>
    </source>
</evidence>
<dbReference type="EMBL" id="JANDXR010000006">
    <property type="protein sequence ID" value="MCP9501270.1"/>
    <property type="molecule type" value="Genomic_DNA"/>
</dbReference>